<dbReference type="InterPro" id="IPR041614">
    <property type="entry name" value="DprA_WH"/>
</dbReference>
<evidence type="ECO:0000259" key="6">
    <source>
        <dbReference type="Pfam" id="PF17782"/>
    </source>
</evidence>
<dbReference type="Gene3D" id="1.10.10.10">
    <property type="entry name" value="Winged helix-like DNA-binding domain superfamily/Winged helix DNA-binding domain"/>
    <property type="match status" value="1"/>
</dbReference>
<keyword evidence="2" id="KW-0227">DNA damage</keyword>
<dbReference type="InterPro" id="IPR057666">
    <property type="entry name" value="DrpA_SLOG"/>
</dbReference>
<dbReference type="NCBIfam" id="TIGR00732">
    <property type="entry name" value="dprA"/>
    <property type="match status" value="1"/>
</dbReference>
<dbReference type="Pfam" id="PF17782">
    <property type="entry name" value="WHD_DprA"/>
    <property type="match status" value="1"/>
</dbReference>
<dbReference type="Pfam" id="PF12826">
    <property type="entry name" value="HHH_2"/>
    <property type="match status" value="1"/>
</dbReference>
<dbReference type="InterPro" id="IPR041663">
    <property type="entry name" value="DisA/LigA_HHH"/>
</dbReference>
<feature type="domain" description="DprA winged helix" evidence="6">
    <location>
        <begin position="306"/>
        <end position="359"/>
    </location>
</feature>
<sequence>MNDDLLYLIALKKIPLVGDITAKKLIAHFGSAKNIFAQRRSSLEKVMGIGSKITQNILNSQYLQEAETELLFTEKHGISIVSYTDAHYPKLLKQCVDSPILFYQKGHINLQNKRLLSIVGTRNITTYGTAFCEQLIEELAPLDVVIVSGYAYGVDITAHKAAMKHRLQTVACLAHGLNLIYPAAHAKYCEAMEENGGFITDFGSESPFDRKNFLSRNRIIAGLTEATVVIESGKKGGSLVTADIAFSYNREVFAVPGRTTDTYSIGCNELIRNRKANILTSAKDLIYLLNWDTPAPKAVQQELFIDLSPDEELVVNYLKENGKQALDELALGCQIPIYQLSNLLFQMELKGVVNPLPGKMFEIK</sequence>
<dbReference type="PANTHER" id="PTHR43022:SF1">
    <property type="entry name" value="PROTEIN SMF"/>
    <property type="match status" value="1"/>
</dbReference>
<evidence type="ECO:0000259" key="5">
    <source>
        <dbReference type="Pfam" id="PF12826"/>
    </source>
</evidence>
<dbReference type="SUPFAM" id="SSF102405">
    <property type="entry name" value="MCP/YpsA-like"/>
    <property type="match status" value="1"/>
</dbReference>
<keyword evidence="8" id="KW-1185">Reference proteome</keyword>
<feature type="domain" description="DisA/LigA helix-hairpin-helix motif" evidence="5">
    <location>
        <begin position="14"/>
        <end position="59"/>
    </location>
</feature>
<protein>
    <submittedName>
        <fullName evidence="7">DNA-protecting protein DprA</fullName>
    </submittedName>
</protein>
<dbReference type="KEGG" id="capn:CBG49_05845"/>
<proteinExistence type="inferred from homology"/>
<dbReference type="PANTHER" id="PTHR43022">
    <property type="entry name" value="PROTEIN SMF"/>
    <property type="match status" value="1"/>
</dbReference>
<name>A0A1Z4BN20_9FLAO</name>
<dbReference type="InterPro" id="IPR003488">
    <property type="entry name" value="DprA"/>
</dbReference>
<dbReference type="InterPro" id="IPR010994">
    <property type="entry name" value="RuvA_2-like"/>
</dbReference>
<evidence type="ECO:0000313" key="7">
    <source>
        <dbReference type="EMBL" id="ASF42630.1"/>
    </source>
</evidence>
<organism evidence="7 8">
    <name type="scientific">Capnocytophaga endodontalis</name>
    <dbReference type="NCBI Taxonomy" id="2708117"/>
    <lineage>
        <taxon>Bacteria</taxon>
        <taxon>Pseudomonadati</taxon>
        <taxon>Bacteroidota</taxon>
        <taxon>Flavobacteriia</taxon>
        <taxon>Flavobacteriales</taxon>
        <taxon>Flavobacteriaceae</taxon>
        <taxon>Capnocytophaga</taxon>
    </lineage>
</organism>
<dbReference type="EMBL" id="CP022022">
    <property type="protein sequence ID" value="ASF42630.1"/>
    <property type="molecule type" value="Genomic_DNA"/>
</dbReference>
<dbReference type="Pfam" id="PF02481">
    <property type="entry name" value="DNA_processg_A"/>
    <property type="match status" value="1"/>
</dbReference>
<evidence type="ECO:0000256" key="1">
    <source>
        <dbReference type="ARBA" id="ARBA00006525"/>
    </source>
</evidence>
<dbReference type="GO" id="GO:0009294">
    <property type="term" value="P:DNA-mediated transformation"/>
    <property type="evidence" value="ECO:0007669"/>
    <property type="project" value="InterPro"/>
</dbReference>
<evidence type="ECO:0000259" key="4">
    <source>
        <dbReference type="Pfam" id="PF02481"/>
    </source>
</evidence>
<dbReference type="GO" id="GO:0006281">
    <property type="term" value="P:DNA repair"/>
    <property type="evidence" value="ECO:0007669"/>
    <property type="project" value="UniProtKB-KW"/>
</dbReference>
<reference evidence="8" key="1">
    <citation type="submission" date="2017-06" db="EMBL/GenBank/DDBJ databases">
        <title>Complete genome sequence of Capnocytophaga sp. KCOM 1579 (=ChDC OS43) isolated from a human refractory periapical abscess lesion.</title>
        <authorList>
            <person name="Kook J.-K."/>
            <person name="Park S.-N."/>
            <person name="Lim Y.K."/>
            <person name="Roh H."/>
        </authorList>
    </citation>
    <scope>NUCLEOTIDE SEQUENCE [LARGE SCALE GENOMIC DNA]</scope>
    <source>
        <strain evidence="8">ChDC OS43</strain>
    </source>
</reference>
<evidence type="ECO:0000313" key="8">
    <source>
        <dbReference type="Proteomes" id="UP000197007"/>
    </source>
</evidence>
<dbReference type="AlphaFoldDB" id="A0A1Z4BN20"/>
<keyword evidence="3" id="KW-0234">DNA repair</keyword>
<feature type="domain" description="Smf/DprA SLOG" evidence="4">
    <location>
        <begin position="80"/>
        <end position="288"/>
    </location>
</feature>
<accession>A0A1Z4BN20</accession>
<dbReference type="RefSeq" id="WP_088593754.1">
    <property type="nucleotide sequence ID" value="NZ_CP022022.1"/>
</dbReference>
<comment type="similarity">
    <text evidence="1">Belongs to the DprA/Smf family.</text>
</comment>
<dbReference type="Gene3D" id="3.40.50.450">
    <property type="match status" value="1"/>
</dbReference>
<evidence type="ECO:0000256" key="2">
    <source>
        <dbReference type="ARBA" id="ARBA00022763"/>
    </source>
</evidence>
<dbReference type="InterPro" id="IPR036388">
    <property type="entry name" value="WH-like_DNA-bd_sf"/>
</dbReference>
<evidence type="ECO:0000256" key="3">
    <source>
        <dbReference type="ARBA" id="ARBA00023204"/>
    </source>
</evidence>
<dbReference type="SUPFAM" id="SSF47781">
    <property type="entry name" value="RuvA domain 2-like"/>
    <property type="match status" value="1"/>
</dbReference>
<dbReference type="Proteomes" id="UP000197007">
    <property type="component" value="Chromosome"/>
</dbReference>
<gene>
    <name evidence="7" type="primary">dprA</name>
    <name evidence="7" type="ORF">CBG49_05845</name>
</gene>